<proteinExistence type="predicted"/>
<evidence type="ECO:0000313" key="2">
    <source>
        <dbReference type="Proteomes" id="UP001595935"/>
    </source>
</evidence>
<keyword evidence="2" id="KW-1185">Reference proteome</keyword>
<name>A0ABV9PF17_9FLAO</name>
<dbReference type="EMBL" id="JBHSGV010000004">
    <property type="protein sequence ID" value="MFC4747861.1"/>
    <property type="molecule type" value="Genomic_DNA"/>
</dbReference>
<evidence type="ECO:0008006" key="3">
    <source>
        <dbReference type="Google" id="ProtNLM"/>
    </source>
</evidence>
<sequence length="190" mass="21701">MTHFIRSFLFVFLFLASCKKTSIKNNENSKLVTPKIENIKIHWSPSSDFLVNIDTLLSYEKEFECDSVIGVNYIGFDGYGHSFYPINKKGESINTIKTSQKLEYNQILKLNLILGDKKTFENPNSAACYNPRLAFIYFKDNKVICQTQICLECSQFQSTAKTAGIKTDSFNDKAYKELTKLSNELGLNNL</sequence>
<protein>
    <recommendedName>
        <fullName evidence="3">Lipoprotein</fullName>
    </recommendedName>
</protein>
<reference evidence="2" key="1">
    <citation type="journal article" date="2019" name="Int. J. Syst. Evol. Microbiol.">
        <title>The Global Catalogue of Microorganisms (GCM) 10K type strain sequencing project: providing services to taxonomists for standard genome sequencing and annotation.</title>
        <authorList>
            <consortium name="The Broad Institute Genomics Platform"/>
            <consortium name="The Broad Institute Genome Sequencing Center for Infectious Disease"/>
            <person name="Wu L."/>
            <person name="Ma J."/>
        </authorList>
    </citation>
    <scope>NUCLEOTIDE SEQUENCE [LARGE SCALE GENOMIC DNA]</scope>
    <source>
        <strain evidence="2">WYCCWR 13023</strain>
    </source>
</reference>
<accession>A0ABV9PF17</accession>
<dbReference type="RefSeq" id="WP_213257868.1">
    <property type="nucleotide sequence ID" value="NZ_JAGYWA010000004.1"/>
</dbReference>
<evidence type="ECO:0000313" key="1">
    <source>
        <dbReference type="EMBL" id="MFC4747861.1"/>
    </source>
</evidence>
<dbReference type="Proteomes" id="UP001595935">
    <property type="component" value="Unassembled WGS sequence"/>
</dbReference>
<dbReference type="PROSITE" id="PS51257">
    <property type="entry name" value="PROKAR_LIPOPROTEIN"/>
    <property type="match status" value="1"/>
</dbReference>
<gene>
    <name evidence="1" type="ORF">ACFO5S_10405</name>
</gene>
<comment type="caution">
    <text evidence="1">The sequence shown here is derived from an EMBL/GenBank/DDBJ whole genome shotgun (WGS) entry which is preliminary data.</text>
</comment>
<organism evidence="1 2">
    <name type="scientific">Flavobacterium branchiicola</name>
    <dbReference type="NCBI Taxonomy" id="1114875"/>
    <lineage>
        <taxon>Bacteria</taxon>
        <taxon>Pseudomonadati</taxon>
        <taxon>Bacteroidota</taxon>
        <taxon>Flavobacteriia</taxon>
        <taxon>Flavobacteriales</taxon>
        <taxon>Flavobacteriaceae</taxon>
        <taxon>Flavobacterium</taxon>
    </lineage>
</organism>